<sequence length="100" mass="11074">MADQNTEYERGFTVGSTLIAASLGIAMLSRPNKREPMNEVERVFEAARLRIEALEKRLACYRLGKSPSDTLLADLKATRGFWQDEADRVLGAGPTEGDET</sequence>
<gene>
    <name evidence="1" type="ORF">LCGC14_2151160</name>
</gene>
<proteinExistence type="predicted"/>
<evidence type="ECO:0000313" key="1">
    <source>
        <dbReference type="EMBL" id="KKL65821.1"/>
    </source>
</evidence>
<dbReference type="AlphaFoldDB" id="A0A0F9EHT5"/>
<protein>
    <submittedName>
        <fullName evidence="1">Uncharacterized protein</fullName>
    </submittedName>
</protein>
<name>A0A0F9EHT5_9ZZZZ</name>
<accession>A0A0F9EHT5</accession>
<organism evidence="1">
    <name type="scientific">marine sediment metagenome</name>
    <dbReference type="NCBI Taxonomy" id="412755"/>
    <lineage>
        <taxon>unclassified sequences</taxon>
        <taxon>metagenomes</taxon>
        <taxon>ecological metagenomes</taxon>
    </lineage>
</organism>
<dbReference type="EMBL" id="LAZR01027410">
    <property type="protein sequence ID" value="KKL65821.1"/>
    <property type="molecule type" value="Genomic_DNA"/>
</dbReference>
<comment type="caution">
    <text evidence="1">The sequence shown here is derived from an EMBL/GenBank/DDBJ whole genome shotgun (WGS) entry which is preliminary data.</text>
</comment>
<reference evidence="1" key="1">
    <citation type="journal article" date="2015" name="Nature">
        <title>Complex archaea that bridge the gap between prokaryotes and eukaryotes.</title>
        <authorList>
            <person name="Spang A."/>
            <person name="Saw J.H."/>
            <person name="Jorgensen S.L."/>
            <person name="Zaremba-Niedzwiedzka K."/>
            <person name="Martijn J."/>
            <person name="Lind A.E."/>
            <person name="van Eijk R."/>
            <person name="Schleper C."/>
            <person name="Guy L."/>
            <person name="Ettema T.J."/>
        </authorList>
    </citation>
    <scope>NUCLEOTIDE SEQUENCE</scope>
</reference>